<dbReference type="InterPro" id="IPR000757">
    <property type="entry name" value="Beta-glucanase-like"/>
</dbReference>
<dbReference type="Gene3D" id="2.60.120.200">
    <property type="match status" value="1"/>
</dbReference>
<dbReference type="SUPFAM" id="SSF49899">
    <property type="entry name" value="Concanavalin A-like lectins/glucanases"/>
    <property type="match status" value="1"/>
</dbReference>
<gene>
    <name evidence="3" type="ORF">sscle_07g060400</name>
</gene>
<dbReference type="Pfam" id="PF00722">
    <property type="entry name" value="Glyco_hydro_16"/>
    <property type="match status" value="1"/>
</dbReference>
<evidence type="ECO:0000259" key="2">
    <source>
        <dbReference type="PROSITE" id="PS51762"/>
    </source>
</evidence>
<evidence type="ECO:0000313" key="3">
    <source>
        <dbReference type="EMBL" id="APA11270.1"/>
    </source>
</evidence>
<accession>A0A1D9Q8I2</accession>
<dbReference type="PANTHER" id="PTHR10963:SF60">
    <property type="entry name" value="GRAM-NEGATIVE BACTERIA-BINDING PROTEIN 1-RELATED"/>
    <property type="match status" value="1"/>
</dbReference>
<dbReference type="GO" id="GO:0005975">
    <property type="term" value="P:carbohydrate metabolic process"/>
    <property type="evidence" value="ECO:0007669"/>
    <property type="project" value="InterPro"/>
</dbReference>
<feature type="domain" description="GH16" evidence="2">
    <location>
        <begin position="23"/>
        <end position="289"/>
    </location>
</feature>
<dbReference type="GO" id="GO:0004553">
    <property type="term" value="F:hydrolase activity, hydrolyzing O-glycosyl compounds"/>
    <property type="evidence" value="ECO:0007669"/>
    <property type="project" value="InterPro"/>
</dbReference>
<reference evidence="4" key="1">
    <citation type="journal article" date="2017" name="Genome Biol. Evol.">
        <title>The complete genome sequence of the phytopathogenic fungus Sclerotinia sclerotiorum reveals insights into the genome architecture of broad host range pathogens.</title>
        <authorList>
            <person name="Derbyshire M."/>
            <person name="Denton-Giles M."/>
            <person name="Hegedus D."/>
            <person name="Seifbarghy S."/>
            <person name="Rollins J."/>
            <person name="van Kan J."/>
            <person name="Seidl M.F."/>
            <person name="Faino L."/>
            <person name="Mbengue M."/>
            <person name="Navaud O."/>
            <person name="Raffaele S."/>
            <person name="Hammond-Kosack K."/>
            <person name="Heard S."/>
            <person name="Oliver R."/>
        </authorList>
    </citation>
    <scope>NUCLEOTIDE SEQUENCE [LARGE SCALE GENOMIC DNA]</scope>
    <source>
        <strain evidence="4">ATCC 18683 / 1980 / Ss-1</strain>
    </source>
</reference>
<proteinExistence type="predicted"/>
<dbReference type="PROSITE" id="PS51762">
    <property type="entry name" value="GH16_2"/>
    <property type="match status" value="1"/>
</dbReference>
<feature type="signal peptide" evidence="1">
    <location>
        <begin position="1"/>
        <end position="27"/>
    </location>
</feature>
<evidence type="ECO:0000313" key="4">
    <source>
        <dbReference type="Proteomes" id="UP000177798"/>
    </source>
</evidence>
<protein>
    <recommendedName>
        <fullName evidence="2">GH16 domain-containing protein</fullName>
    </recommendedName>
</protein>
<name>A0A1D9Q8I2_SCLS1</name>
<sequence length="290" mass="31744">MKYPFSISSPYLLSLLSISTTLPFTHAIPAPQIPGFTLTWSDTFSGAAGSPASPKNWQYETPLTNQNNEIQHYTSSPSNAHLSNTSTLQITPLHTSGTWTSARLSTHQTFHCPPNNQLHLQARIKLGNNPSTHQQGIWPAFWTLGSSFRNDGLWPQCAEWDIMEQVNGASINTGTIHWGNTSSPLAIASSGIPYERAQWHEYAVRISRVGDWEEQSISWVLDGSVYFLVTGGMVGDWEGWRSLVAESYYVLLNVAVGGVWPGEPNEWTLGGTGSGMEIGYVGVYEGVGGV</sequence>
<dbReference type="VEuPathDB" id="FungiDB:sscle_07g060400"/>
<dbReference type="EMBL" id="CP017820">
    <property type="protein sequence ID" value="APA11270.1"/>
    <property type="molecule type" value="Genomic_DNA"/>
</dbReference>
<dbReference type="OrthoDB" id="192832at2759"/>
<evidence type="ECO:0000256" key="1">
    <source>
        <dbReference type="SAM" id="SignalP"/>
    </source>
</evidence>
<dbReference type="PANTHER" id="PTHR10963">
    <property type="entry name" value="GLYCOSYL HYDROLASE-RELATED"/>
    <property type="match status" value="1"/>
</dbReference>
<keyword evidence="1" id="KW-0732">Signal</keyword>
<dbReference type="InterPro" id="IPR050546">
    <property type="entry name" value="Glycosyl_Hydrlase_16"/>
</dbReference>
<dbReference type="Proteomes" id="UP000177798">
    <property type="component" value="Chromosome 7"/>
</dbReference>
<organism evidence="3 4">
    <name type="scientific">Sclerotinia sclerotiorum (strain ATCC 18683 / 1980 / Ss-1)</name>
    <name type="common">White mold</name>
    <name type="synonym">Whetzelinia sclerotiorum</name>
    <dbReference type="NCBI Taxonomy" id="665079"/>
    <lineage>
        <taxon>Eukaryota</taxon>
        <taxon>Fungi</taxon>
        <taxon>Dikarya</taxon>
        <taxon>Ascomycota</taxon>
        <taxon>Pezizomycotina</taxon>
        <taxon>Leotiomycetes</taxon>
        <taxon>Helotiales</taxon>
        <taxon>Sclerotiniaceae</taxon>
        <taxon>Sclerotinia</taxon>
    </lineage>
</organism>
<feature type="chain" id="PRO_5009445033" description="GH16 domain-containing protein" evidence="1">
    <location>
        <begin position="28"/>
        <end position="290"/>
    </location>
</feature>
<dbReference type="AlphaFoldDB" id="A0A1D9Q8I2"/>
<dbReference type="InterPro" id="IPR013320">
    <property type="entry name" value="ConA-like_dom_sf"/>
</dbReference>